<sequence>MCLSFEFDLINFTLGRVERPEAGRADPMDRPQGPLWCRVVVVVQGWSPAGGGGVGRGVGVLGLRYRSSATFPLGSCSSSSLRFCLRKKPIYVGVKTRGFIVALMEATLTVHRMGRVRVLDRFCVKKTRRQRLKLTNRKRSRGIHLGLYSTKREKRERSSGDALLCATC</sequence>
<gene>
    <name evidence="1" type="ORF">EYF80_024894</name>
</gene>
<dbReference type="AlphaFoldDB" id="A0A4Z2HGP6"/>
<proteinExistence type="predicted"/>
<name>A0A4Z2HGP6_9TELE</name>
<comment type="caution">
    <text evidence="1">The sequence shown here is derived from an EMBL/GenBank/DDBJ whole genome shotgun (WGS) entry which is preliminary data.</text>
</comment>
<protein>
    <submittedName>
        <fullName evidence="1">Uncharacterized protein</fullName>
    </submittedName>
</protein>
<accession>A0A4Z2HGP6</accession>
<keyword evidence="2" id="KW-1185">Reference proteome</keyword>
<dbReference type="Proteomes" id="UP000314294">
    <property type="component" value="Unassembled WGS sequence"/>
</dbReference>
<evidence type="ECO:0000313" key="2">
    <source>
        <dbReference type="Proteomes" id="UP000314294"/>
    </source>
</evidence>
<dbReference type="EMBL" id="SRLO01000244">
    <property type="protein sequence ID" value="TNN64896.1"/>
    <property type="molecule type" value="Genomic_DNA"/>
</dbReference>
<organism evidence="1 2">
    <name type="scientific">Liparis tanakae</name>
    <name type="common">Tanaka's snailfish</name>
    <dbReference type="NCBI Taxonomy" id="230148"/>
    <lineage>
        <taxon>Eukaryota</taxon>
        <taxon>Metazoa</taxon>
        <taxon>Chordata</taxon>
        <taxon>Craniata</taxon>
        <taxon>Vertebrata</taxon>
        <taxon>Euteleostomi</taxon>
        <taxon>Actinopterygii</taxon>
        <taxon>Neopterygii</taxon>
        <taxon>Teleostei</taxon>
        <taxon>Neoteleostei</taxon>
        <taxon>Acanthomorphata</taxon>
        <taxon>Eupercaria</taxon>
        <taxon>Perciformes</taxon>
        <taxon>Cottioidei</taxon>
        <taxon>Cottales</taxon>
        <taxon>Liparidae</taxon>
        <taxon>Liparis</taxon>
    </lineage>
</organism>
<reference evidence="1 2" key="1">
    <citation type="submission" date="2019-03" db="EMBL/GenBank/DDBJ databases">
        <title>First draft genome of Liparis tanakae, snailfish: a comprehensive survey of snailfish specific genes.</title>
        <authorList>
            <person name="Kim W."/>
            <person name="Song I."/>
            <person name="Jeong J.-H."/>
            <person name="Kim D."/>
            <person name="Kim S."/>
            <person name="Ryu S."/>
            <person name="Song J.Y."/>
            <person name="Lee S.K."/>
        </authorList>
    </citation>
    <scope>NUCLEOTIDE SEQUENCE [LARGE SCALE GENOMIC DNA]</scope>
    <source>
        <tissue evidence="1">Muscle</tissue>
    </source>
</reference>
<evidence type="ECO:0000313" key="1">
    <source>
        <dbReference type="EMBL" id="TNN64896.1"/>
    </source>
</evidence>